<gene>
    <name evidence="1" type="ORF">B0H41_000048</name>
</gene>
<comment type="caution">
    <text evidence="1">The sequence shown here is derived from an EMBL/GenBank/DDBJ whole genome shotgun (WGS) entry which is preliminary data.</text>
</comment>
<dbReference type="EMBL" id="JABSWW010000001">
    <property type="protein sequence ID" value="NRT86369.1"/>
    <property type="molecule type" value="Genomic_DNA"/>
</dbReference>
<proteinExistence type="predicted"/>
<dbReference type="AlphaFoldDB" id="A0AAX0AUY5"/>
<reference evidence="1" key="1">
    <citation type="submission" date="2020-05" db="EMBL/GenBank/DDBJ databases">
        <authorList>
            <person name="Brown S."/>
            <person name="Huntemann M."/>
            <person name="Clum A."/>
            <person name="Spunde A."/>
            <person name="Palaniappan K."/>
            <person name="Ritter S."/>
            <person name="Mikhailova N."/>
            <person name="Chen I.-M."/>
            <person name="Stamatis D."/>
            <person name="Reddy T."/>
            <person name="O'Malley R."/>
            <person name="Daum C."/>
            <person name="Shapiro N."/>
            <person name="Ivanova N."/>
            <person name="Kyrpides N."/>
            <person name="Woyke T."/>
        </authorList>
    </citation>
    <scope>NUCLEOTIDE SEQUENCE</scope>
    <source>
        <strain evidence="1">DJ080</strain>
    </source>
</reference>
<protein>
    <submittedName>
        <fullName evidence="1">Uncharacterized protein</fullName>
    </submittedName>
</protein>
<reference evidence="1" key="2">
    <citation type="journal article" date="2022" name="Nat. Biotechnol.">
        <title>Carbon-negative production of acetone and isopropanol by gas fermentation at industrial pilot scale.</title>
        <authorList>
            <person name="Liew F.E."/>
            <person name="Nogle R."/>
            <person name="Abdalla T."/>
            <person name="Rasor B.J."/>
            <person name="Canter C."/>
            <person name="Jensen R.O."/>
            <person name="Wang L."/>
            <person name="Strutz J."/>
            <person name="Chirania P."/>
            <person name="De Tissera S."/>
            <person name="Mueller A.P."/>
            <person name="Ruan Z."/>
            <person name="Gao A."/>
            <person name="Tran L."/>
            <person name="Engle N.L."/>
            <person name="Bromley J.C."/>
            <person name="Daniell J."/>
            <person name="Conrado R."/>
            <person name="Tschaplinski T.J."/>
            <person name="Giannone R.J."/>
            <person name="Hettich R.L."/>
            <person name="Karim A.S."/>
            <person name="Simpson S.D."/>
            <person name="Brown S.D."/>
            <person name="Leang C."/>
            <person name="Jewett M.C."/>
            <person name="Kopke M."/>
        </authorList>
    </citation>
    <scope>NUCLEOTIDE SEQUENCE</scope>
    <source>
        <strain evidence="1">DJ080</strain>
    </source>
</reference>
<evidence type="ECO:0000313" key="1">
    <source>
        <dbReference type="EMBL" id="NRT86369.1"/>
    </source>
</evidence>
<dbReference type="Proteomes" id="UP001193748">
    <property type="component" value="Unassembled WGS sequence"/>
</dbReference>
<evidence type="ECO:0000313" key="2">
    <source>
        <dbReference type="Proteomes" id="UP001193748"/>
    </source>
</evidence>
<organism evidence="1 2">
    <name type="scientific">Clostridium beijerinckii</name>
    <name type="common">Clostridium MP</name>
    <dbReference type="NCBI Taxonomy" id="1520"/>
    <lineage>
        <taxon>Bacteria</taxon>
        <taxon>Bacillati</taxon>
        <taxon>Bacillota</taxon>
        <taxon>Clostridia</taxon>
        <taxon>Eubacteriales</taxon>
        <taxon>Clostridiaceae</taxon>
        <taxon>Clostridium</taxon>
    </lineage>
</organism>
<sequence>MKLAEGLTLRAENFEKWGNKDDKKFFSSEIRSFRTSEDK</sequence>
<accession>A0AAX0AUY5</accession>
<name>A0AAX0AUY5_CLOBE</name>